<evidence type="ECO:0000313" key="2">
    <source>
        <dbReference type="Proteomes" id="UP001186974"/>
    </source>
</evidence>
<dbReference type="Proteomes" id="UP001186974">
    <property type="component" value="Unassembled WGS sequence"/>
</dbReference>
<keyword evidence="2" id="KW-1185">Reference proteome</keyword>
<dbReference type="EMBL" id="JAWDJW010005208">
    <property type="protein sequence ID" value="KAK3068874.1"/>
    <property type="molecule type" value="Genomic_DNA"/>
</dbReference>
<name>A0ACC3DFP9_9PEZI</name>
<proteinExistence type="predicted"/>
<organism evidence="1 2">
    <name type="scientific">Coniosporium uncinatum</name>
    <dbReference type="NCBI Taxonomy" id="93489"/>
    <lineage>
        <taxon>Eukaryota</taxon>
        <taxon>Fungi</taxon>
        <taxon>Dikarya</taxon>
        <taxon>Ascomycota</taxon>
        <taxon>Pezizomycotina</taxon>
        <taxon>Dothideomycetes</taxon>
        <taxon>Dothideomycetes incertae sedis</taxon>
        <taxon>Coniosporium</taxon>
    </lineage>
</organism>
<protein>
    <submittedName>
        <fullName evidence="1">Uncharacterized protein</fullName>
    </submittedName>
</protein>
<gene>
    <name evidence="1" type="ORF">LTS18_000495</name>
</gene>
<evidence type="ECO:0000313" key="1">
    <source>
        <dbReference type="EMBL" id="KAK3068874.1"/>
    </source>
</evidence>
<accession>A0ACC3DFP9</accession>
<comment type="caution">
    <text evidence="1">The sequence shown here is derived from an EMBL/GenBank/DDBJ whole genome shotgun (WGS) entry which is preliminary data.</text>
</comment>
<sequence length="201" mass="21379">MQIPSYGAAPLSATFLMVRAMQVVAMITVIGITANFINSMVSVNLEPPQEIVGTIAVTSLATLYTLVSVAFFWAEANLGLFVMTGLDGLILIAFIVIATTFGKPVSYTSCPAIGSPEATVQAAKAQTASELSALLSSRSVDSATWMFGEWAKATKSNCYQTKAVWGLTIALCLLFACSMFLLPSLWFKNKKARSVKTVDGA</sequence>
<reference evidence="1" key="1">
    <citation type="submission" date="2024-09" db="EMBL/GenBank/DDBJ databases">
        <title>Black Yeasts Isolated from many extreme environments.</title>
        <authorList>
            <person name="Coleine C."/>
            <person name="Stajich J.E."/>
            <person name="Selbmann L."/>
        </authorList>
    </citation>
    <scope>NUCLEOTIDE SEQUENCE</scope>
    <source>
        <strain evidence="1">CCFEE 5737</strain>
    </source>
</reference>